<evidence type="ECO:0000256" key="1">
    <source>
        <dbReference type="ARBA" id="ARBA00004141"/>
    </source>
</evidence>
<feature type="transmembrane region" description="Helical" evidence="8">
    <location>
        <begin position="99"/>
        <end position="120"/>
    </location>
</feature>
<dbReference type="OrthoDB" id="428757at2759"/>
<feature type="transmembrane region" description="Helical" evidence="8">
    <location>
        <begin position="350"/>
        <end position="371"/>
    </location>
</feature>
<dbReference type="EMBL" id="CAJNDS010002250">
    <property type="protein sequence ID" value="CAE7392164.1"/>
    <property type="molecule type" value="Genomic_DNA"/>
</dbReference>
<comment type="subcellular location">
    <subcellularLocation>
        <location evidence="1">Membrane</location>
        <topology evidence="1">Multi-pass membrane protein</topology>
    </subcellularLocation>
</comment>
<dbReference type="InterPro" id="IPR036259">
    <property type="entry name" value="MFS_trans_sf"/>
</dbReference>
<dbReference type="PANTHER" id="PTHR20772:SF2">
    <property type="entry name" value="PROTEIN FMP42"/>
    <property type="match status" value="1"/>
</dbReference>
<organism evidence="9 10">
    <name type="scientific">Symbiodinium natans</name>
    <dbReference type="NCBI Taxonomy" id="878477"/>
    <lineage>
        <taxon>Eukaryota</taxon>
        <taxon>Sar</taxon>
        <taxon>Alveolata</taxon>
        <taxon>Dinophyceae</taxon>
        <taxon>Suessiales</taxon>
        <taxon>Symbiodiniaceae</taxon>
        <taxon>Symbiodinium</taxon>
    </lineage>
</organism>
<dbReference type="SUPFAM" id="SSF103473">
    <property type="entry name" value="MFS general substrate transporter"/>
    <property type="match status" value="1"/>
</dbReference>
<keyword evidence="7 8" id="KW-0472">Membrane</keyword>
<evidence type="ECO:0000256" key="5">
    <source>
        <dbReference type="ARBA" id="ARBA00022970"/>
    </source>
</evidence>
<dbReference type="Gene3D" id="1.20.1250.20">
    <property type="entry name" value="MFS general substrate transporter like domains"/>
    <property type="match status" value="1"/>
</dbReference>
<sequence length="461" mass="49962">MQHHGPRTHSDPSVGPSANDLGCSGLSAIVAIRASPVHSFLESESSVQEPPQPAFSARIWFFSLGVLLNVLLSGALILGCTPFQDALVRRYGYSTSDATTIWGNGFQILVMGTAVTSPILDVIGPRWFAVIGLGSECAGLGLLAHAGSYPLEHGVGILSFAYGLVGLGGNMLMLASMPFCQLFRRSSTAASIMMGAYQAAGFMFMLLTLQVMDFWTFFSTYQLIAGAGLLAVFLCFPDVPYKSPEDTPRCTLPVTPCNRDACVRPEGRALQHAVAPLLLSRTWYFLLCFSLAATVAAWCAGAFYAQLKGKGQGAVDPTMRKSLIFWMPLASNSTFLFTPLIGALMDARGFCPAIILLCLASVSCVATVWLLPLTWQWLTLLTLNWLLAVTYSLQLSYITCKYAADQFGAVMSYSTIMQSVINLLGVYLLRCPPSRAAACFVPPCVFFCFLWAREERRRGGC</sequence>
<comment type="caution">
    <text evidence="9">The sequence shown here is derived from an EMBL/GenBank/DDBJ whole genome shotgun (WGS) entry which is preliminary data.</text>
</comment>
<accession>A0A812QKQ7</accession>
<feature type="transmembrane region" description="Helical" evidence="8">
    <location>
        <begin position="127"/>
        <end position="149"/>
    </location>
</feature>
<feature type="transmembrane region" description="Helical" evidence="8">
    <location>
        <begin position="283"/>
        <end position="304"/>
    </location>
</feature>
<dbReference type="InterPro" id="IPR011701">
    <property type="entry name" value="MFS"/>
</dbReference>
<evidence type="ECO:0000256" key="6">
    <source>
        <dbReference type="ARBA" id="ARBA00022989"/>
    </source>
</evidence>
<gene>
    <name evidence="9" type="ORF">SNAT2548_LOCUS21371</name>
</gene>
<evidence type="ECO:0000256" key="7">
    <source>
        <dbReference type="ARBA" id="ARBA00023136"/>
    </source>
</evidence>
<feature type="transmembrane region" description="Helical" evidence="8">
    <location>
        <begin position="214"/>
        <end position="236"/>
    </location>
</feature>
<dbReference type="PANTHER" id="PTHR20772">
    <property type="entry name" value="PROTEIN FMP42"/>
    <property type="match status" value="1"/>
</dbReference>
<feature type="transmembrane region" description="Helical" evidence="8">
    <location>
        <begin position="187"/>
        <end position="208"/>
    </location>
</feature>
<evidence type="ECO:0000313" key="9">
    <source>
        <dbReference type="EMBL" id="CAE7392164.1"/>
    </source>
</evidence>
<keyword evidence="6 8" id="KW-1133">Transmembrane helix</keyword>
<feature type="transmembrane region" description="Helical" evidence="8">
    <location>
        <begin position="377"/>
        <end position="398"/>
    </location>
</feature>
<dbReference type="InterPro" id="IPR052599">
    <property type="entry name" value="SLC43A_AATransporter"/>
</dbReference>
<reference evidence="9" key="1">
    <citation type="submission" date="2021-02" db="EMBL/GenBank/DDBJ databases">
        <authorList>
            <person name="Dougan E. K."/>
            <person name="Rhodes N."/>
            <person name="Thang M."/>
            <person name="Chan C."/>
        </authorList>
    </citation>
    <scope>NUCLEOTIDE SEQUENCE</scope>
</reference>
<feature type="transmembrane region" description="Helical" evidence="8">
    <location>
        <begin position="435"/>
        <end position="452"/>
    </location>
</feature>
<feature type="transmembrane region" description="Helical" evidence="8">
    <location>
        <begin position="410"/>
        <end position="429"/>
    </location>
</feature>
<evidence type="ECO:0000256" key="2">
    <source>
        <dbReference type="ARBA" id="ARBA00006595"/>
    </source>
</evidence>
<dbReference type="GO" id="GO:0016020">
    <property type="term" value="C:membrane"/>
    <property type="evidence" value="ECO:0007669"/>
    <property type="project" value="UniProtKB-SubCell"/>
</dbReference>
<keyword evidence="4 8" id="KW-0812">Transmembrane</keyword>
<feature type="transmembrane region" description="Helical" evidence="8">
    <location>
        <begin position="155"/>
        <end position="175"/>
    </location>
</feature>
<proteinExistence type="inferred from homology"/>
<comment type="similarity">
    <text evidence="2">Belongs to the SLC43A transporter (TC 2.A.1.44) family.</text>
</comment>
<feature type="transmembrane region" description="Helical" evidence="8">
    <location>
        <begin position="324"/>
        <end position="343"/>
    </location>
</feature>
<dbReference type="AlphaFoldDB" id="A0A812QKQ7"/>
<evidence type="ECO:0000256" key="4">
    <source>
        <dbReference type="ARBA" id="ARBA00022692"/>
    </source>
</evidence>
<keyword evidence="10" id="KW-1185">Reference proteome</keyword>
<evidence type="ECO:0000256" key="8">
    <source>
        <dbReference type="SAM" id="Phobius"/>
    </source>
</evidence>
<dbReference type="Pfam" id="PF07690">
    <property type="entry name" value="MFS_1"/>
    <property type="match status" value="1"/>
</dbReference>
<keyword evidence="3" id="KW-0813">Transport</keyword>
<name>A0A812QKQ7_9DINO</name>
<evidence type="ECO:0000313" key="10">
    <source>
        <dbReference type="Proteomes" id="UP000604046"/>
    </source>
</evidence>
<dbReference type="GO" id="GO:0006865">
    <property type="term" value="P:amino acid transport"/>
    <property type="evidence" value="ECO:0007669"/>
    <property type="project" value="UniProtKB-KW"/>
</dbReference>
<dbReference type="GO" id="GO:0022857">
    <property type="term" value="F:transmembrane transporter activity"/>
    <property type="evidence" value="ECO:0007669"/>
    <property type="project" value="InterPro"/>
</dbReference>
<feature type="transmembrane region" description="Helical" evidence="8">
    <location>
        <begin position="59"/>
        <end position="79"/>
    </location>
</feature>
<evidence type="ECO:0000256" key="3">
    <source>
        <dbReference type="ARBA" id="ARBA00022448"/>
    </source>
</evidence>
<keyword evidence="5" id="KW-0029">Amino-acid transport</keyword>
<dbReference type="Proteomes" id="UP000604046">
    <property type="component" value="Unassembled WGS sequence"/>
</dbReference>
<protein>
    <submittedName>
        <fullName evidence="9">Uncharacterized protein</fullName>
    </submittedName>
</protein>